<dbReference type="AlphaFoldDB" id="A0A6J4ISU8"/>
<evidence type="ECO:0000313" key="1">
    <source>
        <dbReference type="EMBL" id="CAA9258292.1"/>
    </source>
</evidence>
<reference evidence="1" key="1">
    <citation type="submission" date="2020-02" db="EMBL/GenBank/DDBJ databases">
        <authorList>
            <person name="Meier V. D."/>
        </authorList>
    </citation>
    <scope>NUCLEOTIDE SEQUENCE</scope>
    <source>
        <strain evidence="1">AVDCRST_MAG95</strain>
    </source>
</reference>
<gene>
    <name evidence="1" type="ORF">AVDCRST_MAG95-2195</name>
</gene>
<sequence length="57" mass="7158">MRFISFKINRLEDNLSFIKRLLKRLVGGFYMYLLFKLRRLQEERLRVGYYPQHNTFK</sequence>
<protein>
    <submittedName>
        <fullName evidence="1">Uncharacterized protein</fullName>
    </submittedName>
</protein>
<proteinExistence type="predicted"/>
<organism evidence="1">
    <name type="scientific">uncultured Adhaeribacter sp</name>
    <dbReference type="NCBI Taxonomy" id="448109"/>
    <lineage>
        <taxon>Bacteria</taxon>
        <taxon>Pseudomonadati</taxon>
        <taxon>Bacteroidota</taxon>
        <taxon>Cytophagia</taxon>
        <taxon>Cytophagales</taxon>
        <taxon>Hymenobacteraceae</taxon>
        <taxon>Adhaeribacter</taxon>
        <taxon>environmental samples</taxon>
    </lineage>
</organism>
<dbReference type="EMBL" id="CADCTJ010000687">
    <property type="protein sequence ID" value="CAA9258292.1"/>
    <property type="molecule type" value="Genomic_DNA"/>
</dbReference>
<name>A0A6J4ISU8_9BACT</name>
<accession>A0A6J4ISU8</accession>